<sequence>PEEIADAICFLASDRASYINGVILPVDGGLTAWTAQPDLIGGMRIREQFVRDSGV</sequence>
<dbReference type="Gene3D" id="3.40.50.720">
    <property type="entry name" value="NAD(P)-binding Rossmann-like Domain"/>
    <property type="match status" value="1"/>
</dbReference>
<organism evidence="1 2">
    <name type="scientific">Brevibacterium senegalense</name>
    <dbReference type="NCBI Taxonomy" id="1033736"/>
    <lineage>
        <taxon>Bacteria</taxon>
        <taxon>Bacillati</taxon>
        <taxon>Actinomycetota</taxon>
        <taxon>Actinomycetes</taxon>
        <taxon>Micrococcales</taxon>
        <taxon>Brevibacteriaceae</taxon>
        <taxon>Brevibacterium</taxon>
    </lineage>
</organism>
<protein>
    <submittedName>
        <fullName evidence="1">SDR family oxidoreductase</fullName>
    </submittedName>
</protein>
<dbReference type="Proteomes" id="UP000784435">
    <property type="component" value="Unassembled WGS sequence"/>
</dbReference>
<gene>
    <name evidence="1" type="ORF">K8V08_10050</name>
</gene>
<feature type="non-terminal residue" evidence="1">
    <location>
        <position position="1"/>
    </location>
</feature>
<dbReference type="EMBL" id="DYUK01000219">
    <property type="protein sequence ID" value="HJG80738.1"/>
    <property type="molecule type" value="Genomic_DNA"/>
</dbReference>
<name>A0A921MER6_9MICO</name>
<proteinExistence type="predicted"/>
<evidence type="ECO:0000313" key="1">
    <source>
        <dbReference type="EMBL" id="HJG80738.1"/>
    </source>
</evidence>
<dbReference type="InterPro" id="IPR002347">
    <property type="entry name" value="SDR_fam"/>
</dbReference>
<dbReference type="AlphaFoldDB" id="A0A921MER6"/>
<accession>A0A921MER6</accession>
<evidence type="ECO:0000313" key="2">
    <source>
        <dbReference type="Proteomes" id="UP000784435"/>
    </source>
</evidence>
<reference evidence="1" key="1">
    <citation type="journal article" date="2021" name="PeerJ">
        <title>Extensive microbial diversity within the chicken gut microbiome revealed by metagenomics and culture.</title>
        <authorList>
            <person name="Gilroy R."/>
            <person name="Ravi A."/>
            <person name="Getino M."/>
            <person name="Pursley I."/>
            <person name="Horton D.L."/>
            <person name="Alikhan N.F."/>
            <person name="Baker D."/>
            <person name="Gharbi K."/>
            <person name="Hall N."/>
            <person name="Watson M."/>
            <person name="Adriaenssens E.M."/>
            <person name="Foster-Nyarko E."/>
            <person name="Jarju S."/>
            <person name="Secka A."/>
            <person name="Antonio M."/>
            <person name="Oren A."/>
            <person name="Chaudhuri R.R."/>
            <person name="La Ragione R."/>
            <person name="Hildebrand F."/>
            <person name="Pallen M.J."/>
        </authorList>
    </citation>
    <scope>NUCLEOTIDE SEQUENCE</scope>
    <source>
        <strain evidence="1">ChiGjej5B5-7349</strain>
    </source>
</reference>
<dbReference type="Pfam" id="PF13561">
    <property type="entry name" value="adh_short_C2"/>
    <property type="match status" value="1"/>
</dbReference>
<dbReference type="InterPro" id="IPR036291">
    <property type="entry name" value="NAD(P)-bd_dom_sf"/>
</dbReference>
<comment type="caution">
    <text evidence="1">The sequence shown here is derived from an EMBL/GenBank/DDBJ whole genome shotgun (WGS) entry which is preliminary data.</text>
</comment>
<dbReference type="SUPFAM" id="SSF51735">
    <property type="entry name" value="NAD(P)-binding Rossmann-fold domains"/>
    <property type="match status" value="1"/>
</dbReference>
<reference evidence="1" key="2">
    <citation type="submission" date="2021-09" db="EMBL/GenBank/DDBJ databases">
        <authorList>
            <person name="Gilroy R."/>
        </authorList>
    </citation>
    <scope>NUCLEOTIDE SEQUENCE</scope>
    <source>
        <strain evidence="1">ChiGjej5B5-7349</strain>
    </source>
</reference>